<sequence>MSPGLPQRLCKYPLLLRDLVAKLPDGPQREAISHALDDIRTVAEQVNERVRDAEGRARLLALAEMLDRQDLVVPARSLLSEVDLEAQQLGGSARGSMGNRGEHRLWLCSDVVLLGKRARGHHSHSHSHSAHTRNTPPKASAPCFGLVAMAPLTKAALESVSVSTSGHTVLRLVTSDVKEHMLWIKDAEVAASLLTDFSKAMAQKKAVVARLELNKTMSSEIDSSTVLTPRAGRSRVWRGLGRVAALFGADAQTAP</sequence>
<accession>A0A7S4F4R8</accession>
<evidence type="ECO:0000259" key="1">
    <source>
        <dbReference type="PROSITE" id="PS50010"/>
    </source>
</evidence>
<dbReference type="GO" id="GO:0005085">
    <property type="term" value="F:guanyl-nucleotide exchange factor activity"/>
    <property type="evidence" value="ECO:0007669"/>
    <property type="project" value="InterPro"/>
</dbReference>
<dbReference type="PROSITE" id="PS50010">
    <property type="entry name" value="DH_2"/>
    <property type="match status" value="1"/>
</dbReference>
<evidence type="ECO:0000313" key="2">
    <source>
        <dbReference type="EMBL" id="CAE0773788.1"/>
    </source>
</evidence>
<dbReference type="InterPro" id="IPR000219">
    <property type="entry name" value="DH_dom"/>
</dbReference>
<dbReference type="InterPro" id="IPR035899">
    <property type="entry name" value="DBL_dom_sf"/>
</dbReference>
<feature type="domain" description="DH" evidence="1">
    <location>
        <begin position="7"/>
        <end position="49"/>
    </location>
</feature>
<name>A0A7S4F4R8_CHRCT</name>
<dbReference type="PANTHER" id="PTHR12673">
    <property type="entry name" value="FACIOGENITAL DYSPLASIA PROTEIN"/>
    <property type="match status" value="1"/>
</dbReference>
<dbReference type="PANTHER" id="PTHR12673:SF159">
    <property type="entry name" value="LD03170P"/>
    <property type="match status" value="1"/>
</dbReference>
<dbReference type="Gene3D" id="1.20.900.10">
    <property type="entry name" value="Dbl homology (DH) domain"/>
    <property type="match status" value="1"/>
</dbReference>
<organism evidence="2">
    <name type="scientific">Chrysotila carterae</name>
    <name type="common">Marine alga</name>
    <name type="synonym">Syracosphaera carterae</name>
    <dbReference type="NCBI Taxonomy" id="13221"/>
    <lineage>
        <taxon>Eukaryota</taxon>
        <taxon>Haptista</taxon>
        <taxon>Haptophyta</taxon>
        <taxon>Prymnesiophyceae</taxon>
        <taxon>Isochrysidales</taxon>
        <taxon>Isochrysidaceae</taxon>
        <taxon>Chrysotila</taxon>
    </lineage>
</organism>
<dbReference type="SUPFAM" id="SSF48065">
    <property type="entry name" value="DBL homology domain (DH-domain)"/>
    <property type="match status" value="1"/>
</dbReference>
<dbReference type="GO" id="GO:0005737">
    <property type="term" value="C:cytoplasm"/>
    <property type="evidence" value="ECO:0007669"/>
    <property type="project" value="TreeGrafter"/>
</dbReference>
<dbReference type="EMBL" id="HBIZ01041344">
    <property type="protein sequence ID" value="CAE0773788.1"/>
    <property type="molecule type" value="Transcribed_RNA"/>
</dbReference>
<dbReference type="InterPro" id="IPR051092">
    <property type="entry name" value="FYVE_RhoGEF_PH"/>
</dbReference>
<protein>
    <recommendedName>
        <fullName evidence="1">DH domain-containing protein</fullName>
    </recommendedName>
</protein>
<gene>
    <name evidence="2" type="ORF">PCAR00345_LOCUS26400</name>
</gene>
<reference evidence="2" key="1">
    <citation type="submission" date="2021-01" db="EMBL/GenBank/DDBJ databases">
        <authorList>
            <person name="Corre E."/>
            <person name="Pelletier E."/>
            <person name="Niang G."/>
            <person name="Scheremetjew M."/>
            <person name="Finn R."/>
            <person name="Kale V."/>
            <person name="Holt S."/>
            <person name="Cochrane G."/>
            <person name="Meng A."/>
            <person name="Brown T."/>
            <person name="Cohen L."/>
        </authorList>
    </citation>
    <scope>NUCLEOTIDE SEQUENCE</scope>
    <source>
        <strain evidence="2">CCMP645</strain>
    </source>
</reference>
<dbReference type="AlphaFoldDB" id="A0A7S4F4R8"/>
<dbReference type="Pfam" id="PF00621">
    <property type="entry name" value="RhoGEF"/>
    <property type="match status" value="1"/>
</dbReference>
<proteinExistence type="predicted"/>